<dbReference type="RefSeq" id="WP_259630039.1">
    <property type="nucleotide sequence ID" value="NZ_JANYMP010000049.1"/>
</dbReference>
<comment type="caution">
    <text evidence="6">The sequence shown here is derived from an EMBL/GenBank/DDBJ whole genome shotgun (WGS) entry which is preliminary data.</text>
</comment>
<feature type="signal peptide" evidence="4">
    <location>
        <begin position="1"/>
        <end position="23"/>
    </location>
</feature>
<sequence length="324" mass="34308">MTIRQVKRAHVMTIVAAAALTLAACGGGQNNTAVQGSGEPLSGPVVLDGSSTVEPLSAAAAELFMGENSGVNVTVGTSGTGGGFKKFCAGETDISDASRAIKDEEKKLCTEKNINFTELQIANDALTVVVNKGNTWIDCLSVVQLKKIWEPDSTVTNWNQVDPSFPDVPLGLYGAGADSGTFDYFTGAINGKEGASRKDYNPTEDDNITVQGVAGAKGALGYFGFSYYEENAAKLKALKIDNGKGCVEPSVKGAQDGTYSPLARPLFIYPSDAALKKPQVERFVEFYLEKNDDIVKAARFVPLTEEQKTKAKDALTVLKAKAGK</sequence>
<evidence type="ECO:0000256" key="3">
    <source>
        <dbReference type="ARBA" id="ARBA00022729"/>
    </source>
</evidence>
<dbReference type="SUPFAM" id="SSF53850">
    <property type="entry name" value="Periplasmic binding protein-like II"/>
    <property type="match status" value="1"/>
</dbReference>
<evidence type="ECO:0000256" key="1">
    <source>
        <dbReference type="ARBA" id="ARBA00008725"/>
    </source>
</evidence>
<dbReference type="GO" id="GO:0042301">
    <property type="term" value="F:phosphate ion binding"/>
    <property type="evidence" value="ECO:0007669"/>
    <property type="project" value="UniProtKB-UniRule"/>
</dbReference>
<dbReference type="Pfam" id="PF12849">
    <property type="entry name" value="PBP_like_2"/>
    <property type="match status" value="1"/>
</dbReference>
<evidence type="ECO:0000313" key="7">
    <source>
        <dbReference type="Proteomes" id="UP001141259"/>
    </source>
</evidence>
<dbReference type="EMBL" id="JANYMP010000049">
    <property type="protein sequence ID" value="MCS7484594.1"/>
    <property type="molecule type" value="Genomic_DNA"/>
</dbReference>
<feature type="chain" id="PRO_5041018789" description="Phosphate-binding protein" evidence="4">
    <location>
        <begin position="24"/>
        <end position="324"/>
    </location>
</feature>
<dbReference type="GO" id="GO:0006817">
    <property type="term" value="P:phosphate ion transport"/>
    <property type="evidence" value="ECO:0007669"/>
    <property type="project" value="UniProtKB-UniRule"/>
</dbReference>
<dbReference type="CDD" id="cd13654">
    <property type="entry name" value="PBP2_phosphate_like_2"/>
    <property type="match status" value="1"/>
</dbReference>
<dbReference type="InterPro" id="IPR050811">
    <property type="entry name" value="Phosphate_ABC_transporter"/>
</dbReference>
<evidence type="ECO:0000259" key="5">
    <source>
        <dbReference type="Pfam" id="PF12849"/>
    </source>
</evidence>
<proteinExistence type="inferred from homology"/>
<keyword evidence="2 4" id="KW-0813">Transport</keyword>
<dbReference type="InterPro" id="IPR024370">
    <property type="entry name" value="PBP_domain"/>
</dbReference>
<dbReference type="InterPro" id="IPR011862">
    <property type="entry name" value="Phos-bd"/>
</dbReference>
<dbReference type="PROSITE" id="PS51257">
    <property type="entry name" value="PROKAR_LIPOPROTEIN"/>
    <property type="match status" value="1"/>
</dbReference>
<comment type="similarity">
    <text evidence="1 4">Belongs to the PstS family.</text>
</comment>
<organism evidence="6 7">
    <name type="scientific">Umezawaea endophytica</name>
    <dbReference type="NCBI Taxonomy" id="1654476"/>
    <lineage>
        <taxon>Bacteria</taxon>
        <taxon>Bacillati</taxon>
        <taxon>Actinomycetota</taxon>
        <taxon>Actinomycetes</taxon>
        <taxon>Pseudonocardiales</taxon>
        <taxon>Pseudonocardiaceae</taxon>
        <taxon>Umezawaea</taxon>
    </lineage>
</organism>
<protein>
    <recommendedName>
        <fullName evidence="4">Phosphate-binding protein</fullName>
    </recommendedName>
</protein>
<keyword evidence="4" id="KW-0592">Phosphate transport</keyword>
<reference evidence="6" key="1">
    <citation type="submission" date="2022-08" db="EMBL/GenBank/DDBJ databases">
        <authorList>
            <person name="Tistechok S."/>
            <person name="Samborskyy M."/>
            <person name="Roman I."/>
        </authorList>
    </citation>
    <scope>NUCLEOTIDE SEQUENCE</scope>
    <source>
        <strain evidence="6">DSM 103496</strain>
    </source>
</reference>
<dbReference type="NCBIfam" id="TIGR02136">
    <property type="entry name" value="ptsS_2"/>
    <property type="match status" value="1"/>
</dbReference>
<feature type="domain" description="PBP" evidence="5">
    <location>
        <begin position="38"/>
        <end position="288"/>
    </location>
</feature>
<dbReference type="Proteomes" id="UP001141259">
    <property type="component" value="Unassembled WGS sequence"/>
</dbReference>
<dbReference type="AlphaFoldDB" id="A0A9X2VXN5"/>
<dbReference type="PANTHER" id="PTHR30570:SF1">
    <property type="entry name" value="PHOSPHATE-BINDING PROTEIN PSTS"/>
    <property type="match status" value="1"/>
</dbReference>
<dbReference type="Gene3D" id="3.40.190.10">
    <property type="entry name" value="Periplasmic binding protein-like II"/>
    <property type="match status" value="2"/>
</dbReference>
<gene>
    <name evidence="6" type="ORF">NZH93_47860</name>
</gene>
<name>A0A9X2VXN5_9PSEU</name>
<evidence type="ECO:0000313" key="6">
    <source>
        <dbReference type="EMBL" id="MCS7484594.1"/>
    </source>
</evidence>
<accession>A0A9X2VXN5</accession>
<dbReference type="PANTHER" id="PTHR30570">
    <property type="entry name" value="PERIPLASMIC PHOSPHATE BINDING COMPONENT OF PHOSPHATE ABC TRANSPORTER"/>
    <property type="match status" value="1"/>
</dbReference>
<comment type="function">
    <text evidence="4">Involved in the system for phosphate transport across the cytoplasmic membrane.</text>
</comment>
<evidence type="ECO:0000256" key="4">
    <source>
        <dbReference type="RuleBase" id="RU367119"/>
    </source>
</evidence>
<keyword evidence="7" id="KW-1185">Reference proteome</keyword>
<keyword evidence="3 4" id="KW-0732">Signal</keyword>
<evidence type="ECO:0000256" key="2">
    <source>
        <dbReference type="ARBA" id="ARBA00022448"/>
    </source>
</evidence>